<comment type="caution">
    <text evidence="7">The sequence shown here is derived from an EMBL/GenBank/DDBJ whole genome shotgun (WGS) entry which is preliminary data.</text>
</comment>
<keyword evidence="5 6" id="KW-0472">Membrane</keyword>
<gene>
    <name evidence="7" type="ORF">ALQ05_100194</name>
</gene>
<dbReference type="InterPro" id="IPR044878">
    <property type="entry name" value="UbiA_sf"/>
</dbReference>
<reference evidence="7 8" key="1">
    <citation type="submission" date="2018-08" db="EMBL/GenBank/DDBJ databases">
        <title>Recombination of ecologically and evolutionarily significant loci maintains genetic cohesion in the Pseudomonas syringae species complex.</title>
        <authorList>
            <person name="Dillon M."/>
            <person name="Thakur S."/>
            <person name="Almeida R.N.D."/>
            <person name="Weir B.S."/>
            <person name="Guttman D.S."/>
        </authorList>
    </citation>
    <scope>NUCLEOTIDE SEQUENCE [LARGE SCALE GENOMIC DNA]</scope>
    <source>
        <strain evidence="7 8">ICMP 535</strain>
    </source>
</reference>
<evidence type="ECO:0000256" key="1">
    <source>
        <dbReference type="ARBA" id="ARBA00004141"/>
    </source>
</evidence>
<comment type="subcellular location">
    <subcellularLocation>
        <location evidence="1">Membrane</location>
        <topology evidence="1">Multi-pass membrane protein</topology>
    </subcellularLocation>
</comment>
<sequence length="508" mass="56600">MFNFIDVAIVRSCSIVRSLLQEQLFMPGTQGRALEVDTPLVVDLDGTLLRSDLLFETAVAFIRGRPLQVFRIFTWLLQGKAPLKQGLALGTDIDVALLPYDAAVIAYIQTSRQHGRRVVMATASHETLANQIAAHLQTFDQVWASDGKTNLSAHRKRDLLVSHYGEGGFDYIGNSRDDLCIWKVSRKAIVASPLAGVERAARAQGNVEQVIKSTSSRRSAWYKALRLHQWLKNTLIFVPLLAAHQVQSTQLLLDGLLAFLCFGLCASSVYLLNDLLDLADDRHHRSKRERPFASGQLSIESGLLVIPLLLAAAFAGAAIMLPWQFAAVLAAYYLLTLVYSLYLKRHMAVDVIVLAMLYTTRILAGAAAFQLPLTFWILAFSMFLFLSLALVKRYAELRDARLCDVTVKTRGRGYYPGDLDMIASLGASSGNLAVMVLALYIHEGATVALYQHPHVIWLACPLLLFWITRIWMLTHRGQMNEDPVVFAIRDRISQGIGFLFLLVFWIAA</sequence>
<dbReference type="InterPro" id="IPR000537">
    <property type="entry name" value="UbiA_prenyltransferase"/>
</dbReference>
<dbReference type="GO" id="GO:0009247">
    <property type="term" value="P:glycolipid biosynthetic process"/>
    <property type="evidence" value="ECO:0007669"/>
    <property type="project" value="TreeGrafter"/>
</dbReference>
<dbReference type="AlphaFoldDB" id="A0A3M4KS85"/>
<dbReference type="GO" id="GO:0005886">
    <property type="term" value="C:plasma membrane"/>
    <property type="evidence" value="ECO:0007669"/>
    <property type="project" value="TreeGrafter"/>
</dbReference>
<feature type="transmembrane region" description="Helical" evidence="6">
    <location>
        <begin position="325"/>
        <end position="342"/>
    </location>
</feature>
<feature type="transmembrane region" description="Helical" evidence="6">
    <location>
        <begin position="256"/>
        <end position="276"/>
    </location>
</feature>
<dbReference type="Pfam" id="PF01040">
    <property type="entry name" value="UbiA"/>
    <property type="match status" value="1"/>
</dbReference>
<evidence type="ECO:0000256" key="2">
    <source>
        <dbReference type="ARBA" id="ARBA00022475"/>
    </source>
</evidence>
<protein>
    <submittedName>
        <fullName evidence="7">Prenyltransferase, UbiA family</fullName>
    </submittedName>
</protein>
<feature type="transmembrane region" description="Helical" evidence="6">
    <location>
        <begin position="373"/>
        <end position="391"/>
    </location>
</feature>
<dbReference type="GO" id="GO:0016765">
    <property type="term" value="F:transferase activity, transferring alkyl or aryl (other than methyl) groups"/>
    <property type="evidence" value="ECO:0007669"/>
    <property type="project" value="InterPro"/>
</dbReference>
<dbReference type="Gene3D" id="3.40.50.1000">
    <property type="entry name" value="HAD superfamily/HAD-like"/>
    <property type="match status" value="1"/>
</dbReference>
<dbReference type="NCBIfam" id="NF006088">
    <property type="entry name" value="PRK08238.1"/>
    <property type="match status" value="1"/>
</dbReference>
<evidence type="ECO:0000256" key="4">
    <source>
        <dbReference type="ARBA" id="ARBA00022989"/>
    </source>
</evidence>
<dbReference type="PANTHER" id="PTHR11048">
    <property type="entry name" value="PRENYLTRANSFERASES"/>
    <property type="match status" value="1"/>
</dbReference>
<feature type="transmembrane region" description="Helical" evidence="6">
    <location>
        <begin position="422"/>
        <end position="442"/>
    </location>
</feature>
<evidence type="ECO:0000256" key="5">
    <source>
        <dbReference type="ARBA" id="ARBA00023136"/>
    </source>
</evidence>
<keyword evidence="7" id="KW-0808">Transferase</keyword>
<name>A0A3M4KS85_PSEA0</name>
<keyword evidence="4 6" id="KW-1133">Transmembrane helix</keyword>
<proteinExistence type="predicted"/>
<feature type="transmembrane region" description="Helical" evidence="6">
    <location>
        <begin position="297"/>
        <end position="319"/>
    </location>
</feature>
<dbReference type="SUPFAM" id="SSF56784">
    <property type="entry name" value="HAD-like"/>
    <property type="match status" value="1"/>
</dbReference>
<dbReference type="InterPro" id="IPR036412">
    <property type="entry name" value="HAD-like_sf"/>
</dbReference>
<dbReference type="PANTHER" id="PTHR11048:SF5">
    <property type="entry name" value="DECAPRENYL-PHOSPHATE PHOSPHORIBOSYLTRANSFERASE"/>
    <property type="match status" value="1"/>
</dbReference>
<keyword evidence="3 6" id="KW-0812">Transmembrane</keyword>
<feature type="transmembrane region" description="Helical" evidence="6">
    <location>
        <begin position="454"/>
        <end position="472"/>
    </location>
</feature>
<dbReference type="CDD" id="cd13963">
    <property type="entry name" value="PT_UbiA_2"/>
    <property type="match status" value="1"/>
</dbReference>
<dbReference type="InterPro" id="IPR023214">
    <property type="entry name" value="HAD_sf"/>
</dbReference>
<dbReference type="CDD" id="cd07519">
    <property type="entry name" value="HAD_PTase"/>
    <property type="match status" value="1"/>
</dbReference>
<evidence type="ECO:0000256" key="3">
    <source>
        <dbReference type="ARBA" id="ARBA00022692"/>
    </source>
</evidence>
<dbReference type="EMBL" id="RBRD01000270">
    <property type="protein sequence ID" value="RMQ32090.1"/>
    <property type="molecule type" value="Genomic_DNA"/>
</dbReference>
<organism evidence="7 8">
    <name type="scientific">Pseudomonas amygdali pv. mori</name>
    <dbReference type="NCBI Taxonomy" id="34065"/>
    <lineage>
        <taxon>Bacteria</taxon>
        <taxon>Pseudomonadati</taxon>
        <taxon>Pseudomonadota</taxon>
        <taxon>Gammaproteobacteria</taxon>
        <taxon>Pseudomonadales</taxon>
        <taxon>Pseudomonadaceae</taxon>
        <taxon>Pseudomonas</taxon>
        <taxon>Pseudomonas amygdali</taxon>
    </lineage>
</organism>
<keyword evidence="2" id="KW-1003">Cell membrane</keyword>
<dbReference type="Gene3D" id="1.10.357.140">
    <property type="entry name" value="UbiA prenyltransferase"/>
    <property type="match status" value="1"/>
</dbReference>
<dbReference type="InterPro" id="IPR039653">
    <property type="entry name" value="Prenyltransferase"/>
</dbReference>
<accession>A0A3M4KS85</accession>
<evidence type="ECO:0000256" key="6">
    <source>
        <dbReference type="SAM" id="Phobius"/>
    </source>
</evidence>
<evidence type="ECO:0000313" key="8">
    <source>
        <dbReference type="Proteomes" id="UP000279553"/>
    </source>
</evidence>
<dbReference type="Proteomes" id="UP000279553">
    <property type="component" value="Unassembled WGS sequence"/>
</dbReference>
<feature type="transmembrane region" description="Helical" evidence="6">
    <location>
        <begin position="484"/>
        <end position="507"/>
    </location>
</feature>
<evidence type="ECO:0000313" key="7">
    <source>
        <dbReference type="EMBL" id="RMQ32090.1"/>
    </source>
</evidence>